<name>A0AAV5TYV8_9BILA</name>
<evidence type="ECO:0000256" key="3">
    <source>
        <dbReference type="SAM" id="SignalP"/>
    </source>
</evidence>
<dbReference type="EMBL" id="BTSX01000005">
    <property type="protein sequence ID" value="GMS99661.1"/>
    <property type="molecule type" value="Genomic_DNA"/>
</dbReference>
<accession>A0AAV5TYV8</accession>
<keyword evidence="2" id="KW-0812">Transmembrane</keyword>
<evidence type="ECO:0000256" key="2">
    <source>
        <dbReference type="SAM" id="Phobius"/>
    </source>
</evidence>
<reference evidence="4" key="1">
    <citation type="submission" date="2023-10" db="EMBL/GenBank/DDBJ databases">
        <title>Genome assembly of Pristionchus species.</title>
        <authorList>
            <person name="Yoshida K."/>
            <person name="Sommer R.J."/>
        </authorList>
    </citation>
    <scope>NUCLEOTIDE SEQUENCE</scope>
    <source>
        <strain evidence="4">RS0144</strain>
    </source>
</reference>
<keyword evidence="2" id="KW-1133">Transmembrane helix</keyword>
<keyword evidence="2" id="KW-0472">Membrane</keyword>
<feature type="region of interest" description="Disordered" evidence="1">
    <location>
        <begin position="310"/>
        <end position="411"/>
    </location>
</feature>
<proteinExistence type="predicted"/>
<evidence type="ECO:0000313" key="5">
    <source>
        <dbReference type="Proteomes" id="UP001432027"/>
    </source>
</evidence>
<protein>
    <submittedName>
        <fullName evidence="4">Uncharacterized protein</fullName>
    </submittedName>
</protein>
<organism evidence="4 5">
    <name type="scientific">Pristionchus entomophagus</name>
    <dbReference type="NCBI Taxonomy" id="358040"/>
    <lineage>
        <taxon>Eukaryota</taxon>
        <taxon>Metazoa</taxon>
        <taxon>Ecdysozoa</taxon>
        <taxon>Nematoda</taxon>
        <taxon>Chromadorea</taxon>
        <taxon>Rhabditida</taxon>
        <taxon>Rhabditina</taxon>
        <taxon>Diplogasteromorpha</taxon>
        <taxon>Diplogasteroidea</taxon>
        <taxon>Neodiplogasteridae</taxon>
        <taxon>Pristionchus</taxon>
    </lineage>
</organism>
<gene>
    <name evidence="4" type="ORF">PENTCL1PPCAC_21836</name>
</gene>
<evidence type="ECO:0000256" key="1">
    <source>
        <dbReference type="SAM" id="MobiDB-lite"/>
    </source>
</evidence>
<dbReference type="Proteomes" id="UP001432027">
    <property type="component" value="Unassembled WGS sequence"/>
</dbReference>
<feature type="compositionally biased region" description="Pro residues" evidence="1">
    <location>
        <begin position="383"/>
        <end position="394"/>
    </location>
</feature>
<feature type="signal peptide" evidence="3">
    <location>
        <begin position="1"/>
        <end position="22"/>
    </location>
</feature>
<feature type="transmembrane region" description="Helical" evidence="2">
    <location>
        <begin position="255"/>
        <end position="280"/>
    </location>
</feature>
<feature type="compositionally biased region" description="Basic and acidic residues" evidence="1">
    <location>
        <begin position="327"/>
        <end position="342"/>
    </location>
</feature>
<keyword evidence="5" id="KW-1185">Reference proteome</keyword>
<comment type="caution">
    <text evidence="4">The sequence shown here is derived from an EMBL/GenBank/DDBJ whole genome shotgun (WGS) entry which is preliminary data.</text>
</comment>
<feature type="chain" id="PRO_5043652489" evidence="3">
    <location>
        <begin position="23"/>
        <end position="411"/>
    </location>
</feature>
<feature type="non-terminal residue" evidence="4">
    <location>
        <position position="1"/>
    </location>
</feature>
<dbReference type="AlphaFoldDB" id="A0AAV5TYV8"/>
<keyword evidence="3" id="KW-0732">Signal</keyword>
<sequence>TERDGRMRLLLLLLVFSSLGLPAKRARSKYYETHQLPKMKWDVKTSGGDNDEATPISYKHELVISGGKTMAVKPGWNYSVHPTGNCHDQRIIFVVQLEHKRKDWKSSELRQEAACTVVITIDDGHVEAWYGLCRGPKPATERKFDFPLSQMNSLYFTFEGFTMRMYKRVGDDGQDYEMGKIEHVVKTSGKDEKSSNDQTKEDYDFIKNYTAFKQFVAFLHIDSCDTVTMKTVYHIDDWRHTNKTVKGARSTETALLIRMFAIFSFFLSIGCLILSTMYVWSTGMPFFSNRIYDTVFARFSKDSTVVLQEEEEEANSCKTAEDQSVDGGDKGEKENIFGDKGRPMRLPSGIPIPDWDAPLEEEDDDGLKTAVDKEEEAAAPLIPETPPAATPPVQPDQAPAPDAKRAAGIVV</sequence>
<evidence type="ECO:0000313" key="4">
    <source>
        <dbReference type="EMBL" id="GMS99661.1"/>
    </source>
</evidence>